<gene>
    <name evidence="2" type="ORF">MSAN_02039000</name>
</gene>
<name>A0A8H6XIT2_9AGAR</name>
<comment type="caution">
    <text evidence="2">The sequence shown here is derived from an EMBL/GenBank/DDBJ whole genome shotgun (WGS) entry which is preliminary data.</text>
</comment>
<dbReference type="InterPro" id="IPR002629">
    <property type="entry name" value="Met_Synth_C/arc"/>
</dbReference>
<dbReference type="Proteomes" id="UP000623467">
    <property type="component" value="Unassembled WGS sequence"/>
</dbReference>
<dbReference type="EMBL" id="JACAZH010000026">
    <property type="protein sequence ID" value="KAF7341837.1"/>
    <property type="molecule type" value="Genomic_DNA"/>
</dbReference>
<evidence type="ECO:0000313" key="3">
    <source>
        <dbReference type="Proteomes" id="UP000623467"/>
    </source>
</evidence>
<organism evidence="2 3">
    <name type="scientific">Mycena sanguinolenta</name>
    <dbReference type="NCBI Taxonomy" id="230812"/>
    <lineage>
        <taxon>Eukaryota</taxon>
        <taxon>Fungi</taxon>
        <taxon>Dikarya</taxon>
        <taxon>Basidiomycota</taxon>
        <taxon>Agaricomycotina</taxon>
        <taxon>Agaricomycetes</taxon>
        <taxon>Agaricomycetidae</taxon>
        <taxon>Agaricales</taxon>
        <taxon>Marasmiineae</taxon>
        <taxon>Mycenaceae</taxon>
        <taxon>Mycena</taxon>
    </lineage>
</organism>
<dbReference type="PANTHER" id="PTHR43844:SF2">
    <property type="entry name" value="SYNTHASE, VITAMIN-B12 INDEPENDENT, PUTATIVE (AFU_ORTHOLOGUE AFUA_3G12060)-RELATED"/>
    <property type="match status" value="1"/>
</dbReference>
<dbReference type="Gene3D" id="3.20.20.210">
    <property type="match status" value="1"/>
</dbReference>
<evidence type="ECO:0000259" key="1">
    <source>
        <dbReference type="Pfam" id="PF01717"/>
    </source>
</evidence>
<dbReference type="CDD" id="cd03311">
    <property type="entry name" value="CIMS_C_terminal_like"/>
    <property type="match status" value="1"/>
</dbReference>
<dbReference type="AlphaFoldDB" id="A0A8H6XIT2"/>
<accession>A0A8H6XIT2</accession>
<sequence length="428" mass="47978">MRWCRIPITQRHLHKMARERRSLRTTTSMPPSFRADQIGSLLRPGSLLAARRSQDVYRDSALSPDIAEATKAAIAGAVQKQLELSIRPITSGEYERTIFYSGFFEKLEGMTTTRGLRLPDAYRKGLPTAYALLKIGRTEVEGNVATGPIRHTAPACMEAWEMLKSVTPPEHWGECKMSLPSIGFEHIQLAHGTAWAPGVYDSDRAYFADLATAYRAELRALYDAGLRHVQIDDPNLCWFFVDAFVDGCRADGVDPEELFDTYVWAHNEMLRDRPTGMHIGIHLCRGNTSAFHEFTWGSYESIAEKLLTKLDYEKFYLEYEDPKRQGSFAPLRFLPPGKSVVLGIVSTKTGALEDIDMLVARVREAAEAIAKGQGRSAEEVLEDTLAVSPQCGFASINFLAGDGVTEEKMWAKLVLLRDLARRLWKDAI</sequence>
<proteinExistence type="predicted"/>
<dbReference type="SUPFAM" id="SSF51726">
    <property type="entry name" value="UROD/MetE-like"/>
    <property type="match status" value="1"/>
</dbReference>
<protein>
    <submittedName>
        <fullName evidence="2">Methionine vitamin-b12</fullName>
    </submittedName>
</protein>
<dbReference type="GO" id="GO:0009086">
    <property type="term" value="P:methionine biosynthetic process"/>
    <property type="evidence" value="ECO:0007669"/>
    <property type="project" value="InterPro"/>
</dbReference>
<keyword evidence="3" id="KW-1185">Reference proteome</keyword>
<reference evidence="2" key="1">
    <citation type="submission" date="2020-05" db="EMBL/GenBank/DDBJ databases">
        <title>Mycena genomes resolve the evolution of fungal bioluminescence.</title>
        <authorList>
            <person name="Tsai I.J."/>
        </authorList>
    </citation>
    <scope>NUCLEOTIDE SEQUENCE</scope>
    <source>
        <strain evidence="2">160909Yilan</strain>
    </source>
</reference>
<dbReference type="Pfam" id="PF01717">
    <property type="entry name" value="Meth_synt_2"/>
    <property type="match status" value="1"/>
</dbReference>
<dbReference type="GO" id="GO:0008270">
    <property type="term" value="F:zinc ion binding"/>
    <property type="evidence" value="ECO:0007669"/>
    <property type="project" value="InterPro"/>
</dbReference>
<dbReference type="GO" id="GO:0003871">
    <property type="term" value="F:5-methyltetrahydropteroyltriglutamate-homocysteine S-methyltransferase activity"/>
    <property type="evidence" value="ECO:0007669"/>
    <property type="project" value="InterPro"/>
</dbReference>
<dbReference type="InterPro" id="IPR038071">
    <property type="entry name" value="UROD/MetE-like_sf"/>
</dbReference>
<dbReference type="PANTHER" id="PTHR43844">
    <property type="entry name" value="METHIONINE SYNTHASE"/>
    <property type="match status" value="1"/>
</dbReference>
<dbReference type="OrthoDB" id="7772923at2759"/>
<feature type="domain" description="Cobalamin-independent methionine synthase MetE C-terminal/archaeal" evidence="1">
    <location>
        <begin position="205"/>
        <end position="395"/>
    </location>
</feature>
<evidence type="ECO:0000313" key="2">
    <source>
        <dbReference type="EMBL" id="KAF7341837.1"/>
    </source>
</evidence>